<protein>
    <submittedName>
        <fullName evidence="3">Nitrilase family, member 2</fullName>
    </submittedName>
</protein>
<name>A0A9N8DD80_9STRA</name>
<gene>
    <name evidence="3" type="ORF">SEMRO_100_G051270.1</name>
</gene>
<feature type="region of interest" description="Disordered" evidence="1">
    <location>
        <begin position="187"/>
        <end position="221"/>
    </location>
</feature>
<feature type="domain" description="DUF6824" evidence="2">
    <location>
        <begin position="26"/>
        <end position="110"/>
    </location>
</feature>
<evidence type="ECO:0000313" key="3">
    <source>
        <dbReference type="EMBL" id="CAB9501122.1"/>
    </source>
</evidence>
<reference evidence="3" key="1">
    <citation type="submission" date="2020-06" db="EMBL/GenBank/DDBJ databases">
        <authorList>
            <consortium name="Plant Systems Biology data submission"/>
        </authorList>
    </citation>
    <scope>NUCLEOTIDE SEQUENCE</scope>
    <source>
        <strain evidence="3">D6</strain>
    </source>
</reference>
<dbReference type="Proteomes" id="UP001153069">
    <property type="component" value="Unassembled WGS sequence"/>
</dbReference>
<dbReference type="EMBL" id="CAICTM010000099">
    <property type="protein sequence ID" value="CAB9501122.1"/>
    <property type="molecule type" value="Genomic_DNA"/>
</dbReference>
<dbReference type="Pfam" id="PF20710">
    <property type="entry name" value="DUF6824"/>
    <property type="match status" value="1"/>
</dbReference>
<evidence type="ECO:0000256" key="1">
    <source>
        <dbReference type="SAM" id="MobiDB-lite"/>
    </source>
</evidence>
<comment type="caution">
    <text evidence="3">The sequence shown here is derived from an EMBL/GenBank/DDBJ whole genome shotgun (WGS) entry which is preliminary data.</text>
</comment>
<dbReference type="InterPro" id="IPR049227">
    <property type="entry name" value="DUF6824"/>
</dbReference>
<proteinExistence type="predicted"/>
<feature type="compositionally biased region" description="Acidic residues" evidence="1">
    <location>
        <begin position="188"/>
        <end position="213"/>
    </location>
</feature>
<sequence length="221" mass="24819">MSKSKDAASKFDMTPLGETYEPTSFDVICARGRIAVNHTGNKRFKLIVESSLQRYSNAPSKLAKSAIVSDIVETIRASSPGGGFVKREGNMWYEAGDHLAREKVGQCLRDMLHSKYRSSTKAKKLSRKVKQSMLDDEVDQIMNRSSYRDITHRVKELTKDARKDADFQNAFNRANLELLKTFKTEQIREDDDDVDDDELTAANQDDGDGDDESPQVVSSSV</sequence>
<dbReference type="AlphaFoldDB" id="A0A9N8DD80"/>
<evidence type="ECO:0000259" key="2">
    <source>
        <dbReference type="Pfam" id="PF20710"/>
    </source>
</evidence>
<dbReference type="OrthoDB" id="48019at2759"/>
<accession>A0A9N8DD80</accession>
<organism evidence="3 4">
    <name type="scientific">Seminavis robusta</name>
    <dbReference type="NCBI Taxonomy" id="568900"/>
    <lineage>
        <taxon>Eukaryota</taxon>
        <taxon>Sar</taxon>
        <taxon>Stramenopiles</taxon>
        <taxon>Ochrophyta</taxon>
        <taxon>Bacillariophyta</taxon>
        <taxon>Bacillariophyceae</taxon>
        <taxon>Bacillariophycidae</taxon>
        <taxon>Naviculales</taxon>
        <taxon>Naviculaceae</taxon>
        <taxon>Seminavis</taxon>
    </lineage>
</organism>
<evidence type="ECO:0000313" key="4">
    <source>
        <dbReference type="Proteomes" id="UP001153069"/>
    </source>
</evidence>
<keyword evidence="4" id="KW-1185">Reference proteome</keyword>